<dbReference type="Pfam" id="PF25761">
    <property type="entry name" value="TPR_PATROL1"/>
    <property type="match status" value="1"/>
</dbReference>
<feature type="region of interest" description="Disordered" evidence="1">
    <location>
        <begin position="80"/>
        <end position="155"/>
    </location>
</feature>
<dbReference type="OrthoDB" id="2015333at2759"/>
<evidence type="ECO:0000259" key="3">
    <source>
        <dbReference type="PROSITE" id="PS51259"/>
    </source>
</evidence>
<feature type="region of interest" description="Disordered" evidence="1">
    <location>
        <begin position="1"/>
        <end position="22"/>
    </location>
</feature>
<evidence type="ECO:0000313" key="5">
    <source>
        <dbReference type="RefSeq" id="XP_010262508.1"/>
    </source>
</evidence>
<evidence type="ECO:0000259" key="2">
    <source>
        <dbReference type="PROSITE" id="PS51258"/>
    </source>
</evidence>
<evidence type="ECO:0000313" key="4">
    <source>
        <dbReference type="Proteomes" id="UP000189703"/>
    </source>
</evidence>
<dbReference type="InParanoid" id="A0A1U8AB28"/>
<dbReference type="PROSITE" id="PS51258">
    <property type="entry name" value="MHD1"/>
    <property type="match status" value="1"/>
</dbReference>
<protein>
    <submittedName>
        <fullName evidence="5">Uncharacterized protein LOC104601024</fullName>
    </submittedName>
</protein>
<organism evidence="4 5">
    <name type="scientific">Nelumbo nucifera</name>
    <name type="common">Sacred lotus</name>
    <dbReference type="NCBI Taxonomy" id="4432"/>
    <lineage>
        <taxon>Eukaryota</taxon>
        <taxon>Viridiplantae</taxon>
        <taxon>Streptophyta</taxon>
        <taxon>Embryophyta</taxon>
        <taxon>Tracheophyta</taxon>
        <taxon>Spermatophyta</taxon>
        <taxon>Magnoliopsida</taxon>
        <taxon>Proteales</taxon>
        <taxon>Nelumbonaceae</taxon>
        <taxon>Nelumbo</taxon>
    </lineage>
</organism>
<dbReference type="InterPro" id="IPR014770">
    <property type="entry name" value="Munc13_1"/>
</dbReference>
<keyword evidence="4" id="KW-1185">Reference proteome</keyword>
<dbReference type="GeneID" id="104601024"/>
<feature type="compositionally biased region" description="Polar residues" evidence="1">
    <location>
        <begin position="12"/>
        <end position="22"/>
    </location>
</feature>
<feature type="compositionally biased region" description="Polar residues" evidence="1">
    <location>
        <begin position="91"/>
        <end position="102"/>
    </location>
</feature>
<reference evidence="5" key="1">
    <citation type="submission" date="2025-08" db="UniProtKB">
        <authorList>
            <consortium name="RefSeq"/>
        </authorList>
    </citation>
    <scope>IDENTIFICATION</scope>
</reference>
<dbReference type="AlphaFoldDB" id="A0A1U8AB28"/>
<gene>
    <name evidence="5" type="primary">LOC104601024</name>
</gene>
<dbReference type="InterPro" id="IPR008528">
    <property type="entry name" value="unc-13_homologue"/>
</dbReference>
<dbReference type="Proteomes" id="UP000189703">
    <property type="component" value="Unplaced"/>
</dbReference>
<dbReference type="PROSITE" id="PS51259">
    <property type="entry name" value="MHD2"/>
    <property type="match status" value="1"/>
</dbReference>
<feature type="compositionally biased region" description="Low complexity" evidence="1">
    <location>
        <begin position="120"/>
        <end position="135"/>
    </location>
</feature>
<feature type="compositionally biased region" description="Polar residues" evidence="1">
    <location>
        <begin position="136"/>
        <end position="147"/>
    </location>
</feature>
<dbReference type="OMA" id="WMPRSKN"/>
<dbReference type="InterPro" id="IPR014772">
    <property type="entry name" value="Munc13_dom-2"/>
</dbReference>
<dbReference type="PANTHER" id="PTHR31280">
    <property type="entry name" value="PROTEIN UNC-13 HOMOLOG"/>
    <property type="match status" value="1"/>
</dbReference>
<dbReference type="PANTHER" id="PTHR31280:SF1">
    <property type="entry name" value="OS03G0138600 PROTEIN"/>
    <property type="match status" value="1"/>
</dbReference>
<name>A0A1U8AB28_NELNU</name>
<dbReference type="eggNOG" id="ENOG502QWTE">
    <property type="taxonomic scope" value="Eukaryota"/>
</dbReference>
<dbReference type="STRING" id="4432.A0A1U8AB28"/>
<feature type="domain" description="MHD1" evidence="2">
    <location>
        <begin position="564"/>
        <end position="706"/>
    </location>
</feature>
<accession>A0A1U8AB28</accession>
<dbReference type="KEGG" id="nnu:104601024"/>
<dbReference type="InterPro" id="IPR057984">
    <property type="entry name" value="PATROL1_C"/>
</dbReference>
<evidence type="ECO:0000256" key="1">
    <source>
        <dbReference type="SAM" id="MobiDB-lite"/>
    </source>
</evidence>
<feature type="domain" description="MHD2" evidence="3">
    <location>
        <begin position="849"/>
        <end position="960"/>
    </location>
</feature>
<sequence>MVHQHTRRDSIGGSSTTSRSEYNLSAEGDLDWPFGKIEGIDRDDLRETAYEVFFTACRSSPGFGGKNPLAYYSAHDNEDAGGGGGAGTKPNCPSLSGTSNTKRLLGLKSVKRLSSQRKTGGSNPSSPKAGGSPPSNTRMNHGFNFNTAPPMRSKRPLTSAEIMRHQMGVSEQCDNRLRKTLMRTLVGQMGKRPETIILPLELLRHLKPSEFNDAHEYHLWQRRQLKVLEAGLLLYPAIPIDRSNSFAMHLRDIIQESEIKPIDTGKNSEAMRTLCNCVVSLSWRSGHGFHADACHWADGFPINVHLYLALLHSIFDMKDETLVLDEVDELLELIKKTWSTLGIDKLIHNVCFTWVLFQQYVTTSQTEHDLLCASLAMLAEVTNDVKIFDKELMHVKILSVALTSMQGWSEKRLLDYHENFQKETKGLMENLLSVALSTTKILQEDIANPEVETPKKEDTSINSMGNRVDYYIRSSLRNAFTKILENENANSMTTEAEEDATEAILQLAKEIEELAIKEKQTFSPILKKWYPIAAGVAVVTLHSCYGTVLKQYMSGVSNLTNEAIRVLQRAGKLEDFLVQMVVEDSVDCEDGGKSMVREMTPYEVHSTILNLLKGWIDERLKILKECLEKVKETETWNPKSKTEPYAHSAIELTNLAKETIENFFEIPVEISNDLVHDLANGLELLFQDYTSFVASCGSKQNYIPSLPPLTRCSRDSRFHKLWMIAAPCKAGVEAFQPDGFIDGQNPRPSTSRGTQRLYIRLNTLNYLLTLLHSIDKILSLSPHTTSQSLNRVPSNRQSFDTSSPSYFDAARSSIQEACQHVSEVAAYRLIFLDSNSVFYDSLYVGDVANARIRPALRILKQNLTLLAAILIDRAQPLAVKEVMKASFEAYLMVLLAGGNSRVFTKSDHEMIEEDFESLKRVFATYGEGLVAEEVVEREAEVVEGVVALMGQSTEQIVEDFSIVACEASGLTVAGVEQQQLPMPPTTGKWNRTDPNTILRVLCHRNDSIANRFLKRTFQMAKRK</sequence>
<dbReference type="RefSeq" id="XP_010262508.1">
    <property type="nucleotide sequence ID" value="XM_010264206.1"/>
</dbReference>
<proteinExistence type="predicted"/>